<evidence type="ECO:0000313" key="3">
    <source>
        <dbReference type="EMBL" id="QUF04696.1"/>
    </source>
</evidence>
<evidence type="ECO:0000256" key="1">
    <source>
        <dbReference type="SAM" id="MobiDB-lite"/>
    </source>
</evidence>
<dbReference type="EMBL" id="CP073249">
    <property type="protein sequence ID" value="QUF04696.1"/>
    <property type="molecule type" value="Genomic_DNA"/>
</dbReference>
<protein>
    <submittedName>
        <fullName evidence="3">CHAT domain-containing protein</fullName>
    </submittedName>
</protein>
<name>A0AA45R4B0_9PSEU</name>
<feature type="region of interest" description="Disordered" evidence="1">
    <location>
        <begin position="354"/>
        <end position="385"/>
    </location>
</feature>
<feature type="compositionally biased region" description="Low complexity" evidence="1">
    <location>
        <begin position="363"/>
        <end position="372"/>
    </location>
</feature>
<feature type="domain" description="CHAT" evidence="2">
    <location>
        <begin position="121"/>
        <end position="362"/>
    </location>
</feature>
<reference evidence="3" key="1">
    <citation type="submission" date="2021-04" db="EMBL/GenBank/DDBJ databases">
        <title>Genomic sequence of Actinosynnema pretiosum subsp. pretiosum ATCC 31280 (C-14919).</title>
        <authorList>
            <person name="Bai L."/>
            <person name="Wang X."/>
            <person name="Xiao Y."/>
        </authorList>
    </citation>
    <scope>NUCLEOTIDE SEQUENCE</scope>
    <source>
        <strain evidence="3">ATCC 31280</strain>
    </source>
</reference>
<dbReference type="Pfam" id="PF12770">
    <property type="entry name" value="CHAT"/>
    <property type="match status" value="1"/>
</dbReference>
<evidence type="ECO:0000313" key="4">
    <source>
        <dbReference type="Proteomes" id="UP000677152"/>
    </source>
</evidence>
<evidence type="ECO:0000259" key="2">
    <source>
        <dbReference type="Pfam" id="PF12770"/>
    </source>
</evidence>
<dbReference type="InterPro" id="IPR024983">
    <property type="entry name" value="CHAT_dom"/>
</dbReference>
<dbReference type="Proteomes" id="UP000677152">
    <property type="component" value="Chromosome"/>
</dbReference>
<organism evidence="3 4">
    <name type="scientific">Actinosynnema pretiosum subsp. pretiosum</name>
    <dbReference type="NCBI Taxonomy" id="103721"/>
    <lineage>
        <taxon>Bacteria</taxon>
        <taxon>Bacillati</taxon>
        <taxon>Actinomycetota</taxon>
        <taxon>Actinomycetes</taxon>
        <taxon>Pseudonocardiales</taxon>
        <taxon>Pseudonocardiaceae</taxon>
        <taxon>Actinosynnema</taxon>
    </lineage>
</organism>
<sequence>MAGVAPEVATRLAELAGVLAHPGDRDSGTVLRLTHEWDELVNRARTLPGFERFLLRPKADRLVKELGDRTVVVLNAASTRCDALIVSGNGVEVVPLPVTPDEVVAATETTRGPAHRALPEVLPWLWEKVARPVLDALSPPQGSPLWWCPTGSFTLLPVHAAGTGDDGVHHRVVSSYTSTVTALVRAIGQPRRPGGAAVFVGVDHPPGSDLAVLSAVPQEESSFKNSVRRRLDEFLGARATKDAVRTAAASAAVLHLACHARPSPEHPRDSGLELWDGRLTISELADGLTTSPDLVYLSACHSAASGPKLPDEAFSIAAAFLTSGSRNVIGTLWDVGDREAATVASDFYEVLHRSGDPARAPRRGGPVARAVPQATGGLGSLRAHG</sequence>
<proteinExistence type="predicted"/>
<gene>
    <name evidence="3" type="ORF">KCV87_00690</name>
</gene>
<accession>A0AA45R4B0</accession>
<dbReference type="AlphaFoldDB" id="A0AA45R4B0"/>